<evidence type="ECO:0000256" key="5">
    <source>
        <dbReference type="PIRSR" id="PIRSR000097-2"/>
    </source>
</evidence>
<dbReference type="STRING" id="1293598.IV56_GL000265"/>
<dbReference type="PROSITE" id="PS00062">
    <property type="entry name" value="ALDOKETO_REDUCTASE_2"/>
    <property type="match status" value="1"/>
</dbReference>
<keyword evidence="2" id="KW-0521">NADP</keyword>
<feature type="site" description="Lowers pKa of active site Tyr" evidence="6">
    <location>
        <position position="76"/>
    </location>
</feature>
<feature type="active site" description="Proton donor" evidence="4">
    <location>
        <position position="51"/>
    </location>
</feature>
<dbReference type="InterPro" id="IPR020471">
    <property type="entry name" value="AKR"/>
</dbReference>
<dbReference type="PROSITE" id="PS00063">
    <property type="entry name" value="ALDOKETO_REDUCTASE_3"/>
    <property type="match status" value="1"/>
</dbReference>
<dbReference type="PANTHER" id="PTHR43827:SF3">
    <property type="entry name" value="NADP-DEPENDENT OXIDOREDUCTASE DOMAIN-CONTAINING PROTEIN"/>
    <property type="match status" value="1"/>
</dbReference>
<evidence type="ECO:0000256" key="1">
    <source>
        <dbReference type="ARBA" id="ARBA00007905"/>
    </source>
</evidence>
<dbReference type="Gene3D" id="3.20.20.100">
    <property type="entry name" value="NADP-dependent oxidoreductase domain"/>
    <property type="match status" value="1"/>
</dbReference>
<dbReference type="InterPro" id="IPR036812">
    <property type="entry name" value="NAD(P)_OxRdtase_dom_sf"/>
</dbReference>
<feature type="domain" description="NADP-dependent oxidoreductase" evidence="7">
    <location>
        <begin position="24"/>
        <end position="259"/>
    </location>
</feature>
<evidence type="ECO:0000313" key="8">
    <source>
        <dbReference type="EMBL" id="KRO15174.1"/>
    </source>
</evidence>
<gene>
    <name evidence="8" type="ORF">IV56_GL000265</name>
</gene>
<evidence type="ECO:0000313" key="9">
    <source>
        <dbReference type="Proteomes" id="UP000050969"/>
    </source>
</evidence>
<keyword evidence="9" id="KW-1185">Reference proteome</keyword>
<dbReference type="SUPFAM" id="SSF51430">
    <property type="entry name" value="NAD(P)-linked oxidoreductase"/>
    <property type="match status" value="1"/>
</dbReference>
<feature type="binding site" evidence="5">
    <location>
        <position position="109"/>
    </location>
    <ligand>
        <name>substrate</name>
    </ligand>
</feature>
<reference evidence="8 9" key="1">
    <citation type="journal article" date="2015" name="Genome Announc.">
        <title>Expanding the biotechnology potential of lactobacilli through comparative genomics of 213 strains and associated genera.</title>
        <authorList>
            <person name="Sun Z."/>
            <person name="Harris H.M."/>
            <person name="McCann A."/>
            <person name="Guo C."/>
            <person name="Argimon S."/>
            <person name="Zhang W."/>
            <person name="Yang X."/>
            <person name="Jeffery I.B."/>
            <person name="Cooney J.C."/>
            <person name="Kagawa T.F."/>
            <person name="Liu W."/>
            <person name="Song Y."/>
            <person name="Salvetti E."/>
            <person name="Wrobel A."/>
            <person name="Rasinkangas P."/>
            <person name="Parkhill J."/>
            <person name="Rea M.C."/>
            <person name="O'Sullivan O."/>
            <person name="Ritari J."/>
            <person name="Douillard F.P."/>
            <person name="Paul Ross R."/>
            <person name="Yang R."/>
            <person name="Briner A.E."/>
            <person name="Felis G.E."/>
            <person name="de Vos W.M."/>
            <person name="Barrangou R."/>
            <person name="Klaenhammer T.R."/>
            <person name="Caufield P.W."/>
            <person name="Cui Y."/>
            <person name="Zhang H."/>
            <person name="O'Toole P.W."/>
        </authorList>
    </citation>
    <scope>NUCLEOTIDE SEQUENCE [LARGE SCALE GENOMIC DNA]</scope>
    <source>
        <strain evidence="8 9">DSM 24301</strain>
    </source>
</reference>
<dbReference type="FunFam" id="3.20.20.100:FF:000015">
    <property type="entry name" value="Oxidoreductase, aldo/keto reductase family"/>
    <property type="match status" value="1"/>
</dbReference>
<dbReference type="AlphaFoldDB" id="A0A0R2MNB0"/>
<evidence type="ECO:0000256" key="2">
    <source>
        <dbReference type="ARBA" id="ARBA00022857"/>
    </source>
</evidence>
<proteinExistence type="inferred from homology"/>
<dbReference type="RefSeq" id="WP_054776712.1">
    <property type="nucleotide sequence ID" value="NZ_BBBX01000003.1"/>
</dbReference>
<dbReference type="PRINTS" id="PR00069">
    <property type="entry name" value="ALDKETRDTASE"/>
</dbReference>
<dbReference type="PIRSF" id="PIRSF000097">
    <property type="entry name" value="AKR"/>
    <property type="match status" value="1"/>
</dbReference>
<dbReference type="PATRIC" id="fig|1293598.4.peg.284"/>
<organism evidence="8 9">
    <name type="scientific">Lacticaseibacillus saniviri JCM 17471 = DSM 24301</name>
    <dbReference type="NCBI Taxonomy" id="1293598"/>
    <lineage>
        <taxon>Bacteria</taxon>
        <taxon>Bacillati</taxon>
        <taxon>Bacillota</taxon>
        <taxon>Bacilli</taxon>
        <taxon>Lactobacillales</taxon>
        <taxon>Lactobacillaceae</taxon>
        <taxon>Lacticaseibacillus</taxon>
    </lineage>
</organism>
<dbReference type="Proteomes" id="UP000050969">
    <property type="component" value="Unassembled WGS sequence"/>
</dbReference>
<evidence type="ECO:0000256" key="3">
    <source>
        <dbReference type="ARBA" id="ARBA00023002"/>
    </source>
</evidence>
<evidence type="ECO:0000259" key="7">
    <source>
        <dbReference type="Pfam" id="PF00248"/>
    </source>
</evidence>
<dbReference type="Pfam" id="PF00248">
    <property type="entry name" value="Aldo_ket_red"/>
    <property type="match status" value="1"/>
</dbReference>
<protein>
    <submittedName>
        <fullName evidence="8">Methylglyoxal reductase</fullName>
    </submittedName>
</protein>
<evidence type="ECO:0000256" key="4">
    <source>
        <dbReference type="PIRSR" id="PIRSR000097-1"/>
    </source>
</evidence>
<dbReference type="EMBL" id="JQCE01000075">
    <property type="protein sequence ID" value="KRO15174.1"/>
    <property type="molecule type" value="Genomic_DNA"/>
</dbReference>
<dbReference type="OrthoDB" id="9804790at2"/>
<keyword evidence="3" id="KW-0560">Oxidoreductase</keyword>
<comment type="caution">
    <text evidence="8">The sequence shown here is derived from an EMBL/GenBank/DDBJ whole genome shotgun (WGS) entry which is preliminary data.</text>
</comment>
<accession>A0A0R2MNB0</accession>
<sequence>MNEQEMVTLNNGVLMPATGFGVFQVAPADTKALVISALHSGYRMIDTAQLYQNEAQVGQAIQASGIDRQDVFVTTKLWIDHTGYDKTVAAVNHSLTTMGLAYIDLFLLHQPYGDIFGSWQALADLQRQGKIRAIGVSNFAPDQLVNLVANTAVVPQVNQIEVNPWHQNIEGDTWNQKYQVQTEAFASFAEGKNAIFAQPALMAIAAKYGKTTGQVILRWLYQRHIVSLAKTSQPKRMTENLAIFDFELDQDDMAMILALDTKQSVFADARNPQVVEMLNKVKLPLGNE</sequence>
<name>A0A0R2MNB0_9LACO</name>
<comment type="similarity">
    <text evidence="1">Belongs to the aldo/keto reductase family.</text>
</comment>
<dbReference type="InterPro" id="IPR018170">
    <property type="entry name" value="Aldo/ket_reductase_CS"/>
</dbReference>
<dbReference type="PANTHER" id="PTHR43827">
    <property type="entry name" value="2,5-DIKETO-D-GLUCONIC ACID REDUCTASE"/>
    <property type="match status" value="1"/>
</dbReference>
<evidence type="ECO:0000256" key="6">
    <source>
        <dbReference type="PIRSR" id="PIRSR000097-3"/>
    </source>
</evidence>
<dbReference type="GO" id="GO:0016616">
    <property type="term" value="F:oxidoreductase activity, acting on the CH-OH group of donors, NAD or NADP as acceptor"/>
    <property type="evidence" value="ECO:0007669"/>
    <property type="project" value="UniProtKB-ARBA"/>
</dbReference>
<dbReference type="InterPro" id="IPR023210">
    <property type="entry name" value="NADP_OxRdtase_dom"/>
</dbReference>